<dbReference type="SMART" id="SM01131">
    <property type="entry name" value="DHHA2"/>
    <property type="match status" value="1"/>
</dbReference>
<sequence length="441" mass="48303">MPMTLSTFLKERNASYLDAVKSGKAKDWTVVVGNEAGDLDSIASAIAFAWYASKVQGAPAVSLTQTPRSDLHLRAENLHAFGLAQLSPDTDILCIDDVPYDSSGPFPSANFALVDHNRLNSRFTRGNPDARVVAVVDHHQDEGLYRETADPRLIVVPTGSCASLVTQLFDQQAAADDIPPELATLLLCSILIDTGGLRPGGKAEAADHRAASLLIPRAQAAVFNQQALVASPLEGSERDAQAQSGVQINEAAPHETPGLKELHTTLQEKKASVAHLRTHDLLRRDYKEYSMSPAGAPSTEIQVGLSSVPIGFAEWLPRHGDDFFRETERYMAERGLKVLGILTSFRDEEHPGKDGRGKHRREQMYVVRGDKALADALFDALAESEELKLKRVKFPEYGVHNGFRDEFRSRVWQQKNVDATRKATAPLVKSIIEGRNRGASL</sequence>
<gene>
    <name evidence="6" type="ORF">BD311DRAFT_782579</name>
</gene>
<dbReference type="PANTHER" id="PTHR12112">
    <property type="entry name" value="BNIP - RELATED"/>
    <property type="match status" value="1"/>
</dbReference>
<dbReference type="Pfam" id="PF02833">
    <property type="entry name" value="DHHA2"/>
    <property type="match status" value="1"/>
</dbReference>
<dbReference type="EMBL" id="ML143562">
    <property type="protein sequence ID" value="TBU22011.1"/>
    <property type="molecule type" value="Genomic_DNA"/>
</dbReference>
<accession>A0A4Q9M8L2</accession>
<evidence type="ECO:0000259" key="5">
    <source>
        <dbReference type="SMART" id="SM01131"/>
    </source>
</evidence>
<dbReference type="InterPro" id="IPR001667">
    <property type="entry name" value="DDH_dom"/>
</dbReference>
<reference evidence="6" key="1">
    <citation type="submission" date="2019-01" db="EMBL/GenBank/DDBJ databases">
        <title>Draft genome sequences of three monokaryotic isolates of the white-rot basidiomycete fungus Dichomitus squalens.</title>
        <authorList>
            <consortium name="DOE Joint Genome Institute"/>
            <person name="Lopez S.C."/>
            <person name="Andreopoulos B."/>
            <person name="Pangilinan J."/>
            <person name="Lipzen A."/>
            <person name="Riley R."/>
            <person name="Ahrendt S."/>
            <person name="Ng V."/>
            <person name="Barry K."/>
            <person name="Daum C."/>
            <person name="Grigoriev I.V."/>
            <person name="Hilden K.S."/>
            <person name="Makela M.R."/>
            <person name="de Vries R.P."/>
        </authorList>
    </citation>
    <scope>NUCLEOTIDE SEQUENCE [LARGE SCALE GENOMIC DNA]</scope>
    <source>
        <strain evidence="6">OM18370.1</strain>
    </source>
</reference>
<dbReference type="GO" id="GO:0005737">
    <property type="term" value="C:cytoplasm"/>
    <property type="evidence" value="ECO:0007669"/>
    <property type="project" value="InterPro"/>
</dbReference>
<dbReference type="PANTHER" id="PTHR12112:SF39">
    <property type="entry name" value="EG:152A3.5 PROTEIN (FBGN0003116_PN PROTEIN)"/>
    <property type="match status" value="1"/>
</dbReference>
<dbReference type="SUPFAM" id="SSF64182">
    <property type="entry name" value="DHH phosphoesterases"/>
    <property type="match status" value="1"/>
</dbReference>
<dbReference type="InterPro" id="IPR004097">
    <property type="entry name" value="DHHA2"/>
</dbReference>
<evidence type="ECO:0000256" key="2">
    <source>
        <dbReference type="ARBA" id="ARBA00022723"/>
    </source>
</evidence>
<dbReference type="AlphaFoldDB" id="A0A4Q9M8L2"/>
<dbReference type="Proteomes" id="UP000292957">
    <property type="component" value="Unassembled WGS sequence"/>
</dbReference>
<name>A0A4Q9M8L2_9APHY</name>
<evidence type="ECO:0000313" key="6">
    <source>
        <dbReference type="EMBL" id="TBU22011.1"/>
    </source>
</evidence>
<protein>
    <submittedName>
        <fullName evidence="6">DHH phosphoesterase</fullName>
    </submittedName>
</protein>
<dbReference type="GO" id="GO:0046872">
    <property type="term" value="F:metal ion binding"/>
    <property type="evidence" value="ECO:0007669"/>
    <property type="project" value="UniProtKB-KW"/>
</dbReference>
<keyword evidence="2" id="KW-0479">Metal-binding</keyword>
<dbReference type="Pfam" id="PF01368">
    <property type="entry name" value="DHH"/>
    <property type="match status" value="1"/>
</dbReference>
<dbReference type="Gene3D" id="3.90.1640.10">
    <property type="entry name" value="inorganic pyrophosphatase (n-terminal core)"/>
    <property type="match status" value="1"/>
</dbReference>
<dbReference type="InterPro" id="IPR038222">
    <property type="entry name" value="DHHA2_dom_sf"/>
</dbReference>
<comment type="cofactor">
    <cofactor evidence="1">
        <name>Mn(2+)</name>
        <dbReference type="ChEBI" id="CHEBI:29035"/>
    </cofactor>
</comment>
<keyword evidence="4" id="KW-0464">Manganese</keyword>
<dbReference type="InterPro" id="IPR038763">
    <property type="entry name" value="DHH_sf"/>
</dbReference>
<organism evidence="6">
    <name type="scientific">Dichomitus squalens</name>
    <dbReference type="NCBI Taxonomy" id="114155"/>
    <lineage>
        <taxon>Eukaryota</taxon>
        <taxon>Fungi</taxon>
        <taxon>Dikarya</taxon>
        <taxon>Basidiomycota</taxon>
        <taxon>Agaricomycotina</taxon>
        <taxon>Agaricomycetes</taxon>
        <taxon>Polyporales</taxon>
        <taxon>Polyporaceae</taxon>
        <taxon>Dichomitus</taxon>
    </lineage>
</organism>
<evidence type="ECO:0000256" key="4">
    <source>
        <dbReference type="ARBA" id="ARBA00023211"/>
    </source>
</evidence>
<dbReference type="GO" id="GO:0004309">
    <property type="term" value="F:exopolyphosphatase activity"/>
    <property type="evidence" value="ECO:0007669"/>
    <property type="project" value="TreeGrafter"/>
</dbReference>
<dbReference type="OrthoDB" id="374045at2759"/>
<dbReference type="Gene3D" id="3.10.310.20">
    <property type="entry name" value="DHHA2 domain"/>
    <property type="match status" value="1"/>
</dbReference>
<feature type="domain" description="DHHA2" evidence="5">
    <location>
        <begin position="263"/>
        <end position="432"/>
    </location>
</feature>
<keyword evidence="3" id="KW-0378">Hydrolase</keyword>
<evidence type="ECO:0000256" key="3">
    <source>
        <dbReference type="ARBA" id="ARBA00022801"/>
    </source>
</evidence>
<dbReference type="OMA" id="DYKDWTE"/>
<proteinExistence type="predicted"/>
<evidence type="ECO:0000256" key="1">
    <source>
        <dbReference type="ARBA" id="ARBA00001936"/>
    </source>
</evidence>